<dbReference type="SMART" id="SM00256">
    <property type="entry name" value="FBOX"/>
    <property type="match status" value="1"/>
</dbReference>
<dbReference type="InterPro" id="IPR036047">
    <property type="entry name" value="F-box-like_dom_sf"/>
</dbReference>
<protein>
    <recommendedName>
        <fullName evidence="1">F-box domain-containing protein</fullName>
    </recommendedName>
</protein>
<name>A0AAV9X4J6_9PEZI</name>
<accession>A0AAV9X4J6</accession>
<proteinExistence type="predicted"/>
<evidence type="ECO:0000259" key="1">
    <source>
        <dbReference type="PROSITE" id="PS50181"/>
    </source>
</evidence>
<dbReference type="InterPro" id="IPR001810">
    <property type="entry name" value="F-box_dom"/>
</dbReference>
<comment type="caution">
    <text evidence="2">The sequence shown here is derived from an EMBL/GenBank/DDBJ whole genome shotgun (WGS) entry which is preliminary data.</text>
</comment>
<dbReference type="Pfam" id="PF12937">
    <property type="entry name" value="F-box-like"/>
    <property type="match status" value="1"/>
</dbReference>
<evidence type="ECO:0000313" key="3">
    <source>
        <dbReference type="Proteomes" id="UP001365542"/>
    </source>
</evidence>
<reference evidence="2 3" key="1">
    <citation type="submission" date="2019-10" db="EMBL/GenBank/DDBJ databases">
        <authorList>
            <person name="Palmer J.M."/>
        </authorList>
    </citation>
    <scope>NUCLEOTIDE SEQUENCE [LARGE SCALE GENOMIC DNA]</scope>
    <source>
        <strain evidence="2 3">TWF694</strain>
    </source>
</reference>
<dbReference type="AlphaFoldDB" id="A0AAV9X4J6"/>
<dbReference type="PROSITE" id="PS50181">
    <property type="entry name" value="FBOX"/>
    <property type="match status" value="1"/>
</dbReference>
<keyword evidence="3" id="KW-1185">Reference proteome</keyword>
<organism evidence="2 3">
    <name type="scientific">Orbilia ellipsospora</name>
    <dbReference type="NCBI Taxonomy" id="2528407"/>
    <lineage>
        <taxon>Eukaryota</taxon>
        <taxon>Fungi</taxon>
        <taxon>Dikarya</taxon>
        <taxon>Ascomycota</taxon>
        <taxon>Pezizomycotina</taxon>
        <taxon>Orbiliomycetes</taxon>
        <taxon>Orbiliales</taxon>
        <taxon>Orbiliaceae</taxon>
        <taxon>Orbilia</taxon>
    </lineage>
</organism>
<dbReference type="EMBL" id="JAVHJO010000010">
    <property type="protein sequence ID" value="KAK6535659.1"/>
    <property type="molecule type" value="Genomic_DNA"/>
</dbReference>
<dbReference type="SUPFAM" id="SSF81383">
    <property type="entry name" value="F-box domain"/>
    <property type="match status" value="1"/>
</dbReference>
<evidence type="ECO:0000313" key="2">
    <source>
        <dbReference type="EMBL" id="KAK6535659.1"/>
    </source>
</evidence>
<feature type="domain" description="F-box" evidence="1">
    <location>
        <begin position="1"/>
        <end position="45"/>
    </location>
</feature>
<dbReference type="Proteomes" id="UP001365542">
    <property type="component" value="Unassembled WGS sequence"/>
</dbReference>
<dbReference type="Gene3D" id="1.20.1280.50">
    <property type="match status" value="1"/>
</dbReference>
<sequence length="211" mass="24423">MILHIPPELQIQIFSYLPFSDQINIASVCTLWYNLLKTRSILRTRYLDRSPGSIPENMHRLLSYDGNTGRFGCILQSGRVQEYFIENTISQKYRDDYRKVTESPFLDEPLFSPFARENKELRTYMANFEVRVSFRAGNIALRRIGPGVEKFCADGCDMTIRRMVDVLVQSSRGDIGLLIQEREDVKIRIGFIFTRQGFCAVFSEIIPKSTT</sequence>
<gene>
    <name evidence="2" type="ORF">TWF694_011913</name>
</gene>